<dbReference type="Pfam" id="PF01494">
    <property type="entry name" value="FAD_binding_3"/>
    <property type="match status" value="1"/>
</dbReference>
<dbReference type="InParanoid" id="A0A0C2S4H3"/>
<keyword evidence="8" id="KW-1185">Reference proteome</keyword>
<dbReference type="SUPFAM" id="SSF54373">
    <property type="entry name" value="FAD-linked reductases, C-terminal domain"/>
    <property type="match status" value="1"/>
</dbReference>
<dbReference type="AlphaFoldDB" id="A0A0C2S4H3"/>
<keyword evidence="5" id="KW-0503">Monooxygenase</keyword>
<reference evidence="7 8" key="1">
    <citation type="submission" date="2014-04" db="EMBL/GenBank/DDBJ databases">
        <title>Evolutionary Origins and Diversification of the Mycorrhizal Mutualists.</title>
        <authorList>
            <consortium name="DOE Joint Genome Institute"/>
            <consortium name="Mycorrhizal Genomics Consortium"/>
            <person name="Kohler A."/>
            <person name="Kuo A."/>
            <person name="Nagy L.G."/>
            <person name="Floudas D."/>
            <person name="Copeland A."/>
            <person name="Barry K.W."/>
            <person name="Cichocki N."/>
            <person name="Veneault-Fourrey C."/>
            <person name="LaButti K."/>
            <person name="Lindquist E.A."/>
            <person name="Lipzen A."/>
            <person name="Lundell T."/>
            <person name="Morin E."/>
            <person name="Murat C."/>
            <person name="Riley R."/>
            <person name="Ohm R."/>
            <person name="Sun H."/>
            <person name="Tunlid A."/>
            <person name="Henrissat B."/>
            <person name="Grigoriev I.V."/>
            <person name="Hibbett D.S."/>
            <person name="Martin F."/>
        </authorList>
    </citation>
    <scope>NUCLEOTIDE SEQUENCE [LARGE SCALE GENOMIC DNA]</scope>
    <source>
        <strain evidence="7 8">Koide BX008</strain>
    </source>
</reference>
<feature type="domain" description="FAD-binding" evidence="6">
    <location>
        <begin position="2"/>
        <end position="352"/>
    </location>
</feature>
<comment type="similarity">
    <text evidence="1">Belongs to the paxM FAD-dependent monooxygenase family.</text>
</comment>
<dbReference type="InterPro" id="IPR002938">
    <property type="entry name" value="FAD-bd"/>
</dbReference>
<keyword evidence="2" id="KW-0285">Flavoprotein</keyword>
<evidence type="ECO:0000256" key="1">
    <source>
        <dbReference type="ARBA" id="ARBA00007992"/>
    </source>
</evidence>
<evidence type="ECO:0000256" key="5">
    <source>
        <dbReference type="ARBA" id="ARBA00023033"/>
    </source>
</evidence>
<dbReference type="Proteomes" id="UP000054549">
    <property type="component" value="Unassembled WGS sequence"/>
</dbReference>
<evidence type="ECO:0000256" key="4">
    <source>
        <dbReference type="ARBA" id="ARBA00023002"/>
    </source>
</evidence>
<evidence type="ECO:0000256" key="3">
    <source>
        <dbReference type="ARBA" id="ARBA00022827"/>
    </source>
</evidence>
<dbReference type="OrthoDB" id="1878542at2759"/>
<accession>A0A0C2S4H3</accession>
<dbReference type="PANTHER" id="PTHR13789">
    <property type="entry name" value="MONOOXYGENASE"/>
    <property type="match status" value="1"/>
</dbReference>
<gene>
    <name evidence="7" type="ORF">M378DRAFT_16146</name>
</gene>
<evidence type="ECO:0000256" key="2">
    <source>
        <dbReference type="ARBA" id="ARBA00022630"/>
    </source>
</evidence>
<proteinExistence type="inferred from homology"/>
<dbReference type="Gene3D" id="3.50.50.60">
    <property type="entry name" value="FAD/NAD(P)-binding domain"/>
    <property type="match status" value="1"/>
</dbReference>
<dbReference type="GO" id="GO:0071949">
    <property type="term" value="F:FAD binding"/>
    <property type="evidence" value="ECO:0007669"/>
    <property type="project" value="InterPro"/>
</dbReference>
<dbReference type="GO" id="GO:0004497">
    <property type="term" value="F:monooxygenase activity"/>
    <property type="evidence" value="ECO:0007669"/>
    <property type="project" value="UniProtKB-KW"/>
</dbReference>
<dbReference type="HOGENOM" id="CLU_009665_19_3_1"/>
<dbReference type="EMBL" id="KN818364">
    <property type="protein sequence ID" value="KIL57580.1"/>
    <property type="molecule type" value="Genomic_DNA"/>
</dbReference>
<protein>
    <recommendedName>
        <fullName evidence="6">FAD-binding domain-containing protein</fullName>
    </recommendedName>
</protein>
<keyword evidence="4" id="KW-0560">Oxidoreductase</keyword>
<dbReference type="InterPro" id="IPR036188">
    <property type="entry name" value="FAD/NAD-bd_sf"/>
</dbReference>
<dbReference type="SUPFAM" id="SSF51905">
    <property type="entry name" value="FAD/NAD(P)-binding domain"/>
    <property type="match status" value="1"/>
</dbReference>
<name>A0A0C2S4H3_AMAMK</name>
<evidence type="ECO:0000259" key="6">
    <source>
        <dbReference type="Pfam" id="PF01494"/>
    </source>
</evidence>
<evidence type="ECO:0000313" key="8">
    <source>
        <dbReference type="Proteomes" id="UP000054549"/>
    </source>
</evidence>
<keyword evidence="3" id="KW-0274">FAD</keyword>
<dbReference type="PRINTS" id="PR00420">
    <property type="entry name" value="RNGMNOXGNASE"/>
</dbReference>
<organism evidence="7 8">
    <name type="scientific">Amanita muscaria (strain Koide BX008)</name>
    <dbReference type="NCBI Taxonomy" id="946122"/>
    <lineage>
        <taxon>Eukaryota</taxon>
        <taxon>Fungi</taxon>
        <taxon>Dikarya</taxon>
        <taxon>Basidiomycota</taxon>
        <taxon>Agaricomycotina</taxon>
        <taxon>Agaricomycetes</taxon>
        <taxon>Agaricomycetidae</taxon>
        <taxon>Agaricales</taxon>
        <taxon>Pluteineae</taxon>
        <taxon>Amanitaceae</taxon>
        <taxon>Amanita</taxon>
    </lineage>
</organism>
<dbReference type="PANTHER" id="PTHR13789:SF147">
    <property type="entry name" value="PUTATIVE (AFU_ORTHOLOGUE AFUA_2G01950)-RELATED"/>
    <property type="match status" value="1"/>
</dbReference>
<dbReference type="InterPro" id="IPR050493">
    <property type="entry name" value="FAD-dep_Monooxygenase_BioMet"/>
</dbReference>
<dbReference type="STRING" id="946122.A0A0C2S4H3"/>
<sequence length="443" mass="48668">MLDIVIVGCGIAGLAAAYPLGKAGHKVTILEAASVLSEIGAGIQLSPNVAKLLIRWGLREKLDTLAVQPEAVCFRRFDTGEIVGLDIFGSKTEEDYGAPFYQIHRADLHQMLYDLTAPFVNVRLNSRVASVSPSLPSPHVVLESGQVIHADLIIGADGIKSVIRACIIKEPEVPMSAGDAAYRATIDAEQLLRDPDLESLIENPEATGWMGPRMHVVGYCVRGKREYNLVMLHPDDLLSESWTAPGDVDEMYKTYEGWDPRLRKLQAMVKSVLKSRMMVHSPLKTWVHSDGRVALIGDACHPMLPYRAQGAAMAIEDAAVLGNLFSRITTKSQIPAFLRAYETLRIDRATKIQLASLALQKVFHFPDGPEQQARDAAMREAMSVTLREAQGEQVSREEQGNGTNTWLDKAKTKAVFSYDAHEAAEIWWSEHGSTVIGSTKATN</sequence>
<dbReference type="FunFam" id="3.50.50.60:FF:000115">
    <property type="entry name" value="Salicylate hydroxylase, putative"/>
    <property type="match status" value="1"/>
</dbReference>
<evidence type="ECO:0000313" key="7">
    <source>
        <dbReference type="EMBL" id="KIL57580.1"/>
    </source>
</evidence>